<dbReference type="AlphaFoldDB" id="A0A067MIM9"/>
<proteinExistence type="predicted"/>
<gene>
    <name evidence="2" type="ORF">BOTBODRAFT_31688</name>
</gene>
<sequence length="294" mass="31585">MARPAEEAELDMDAIQSNINLSLSLAYDLVSTWMLPPSSKAKNVVNLETEKDLEEYIRRPPRLGVGAPIPEGVSSSNSRESSNLRKKLAPINKRSREEAGVLGPQNEVHDSDDEDSRAGALSKKPRINGGPLSVFEGKKKKKKKRLEDANGDTAPSLAGESPIPSSSTSAANGILLPPFQPEPKRPRKQSSQDPSPPSSSIQPSSRTLPSASPSPSISHPAPTPSPSKGKDLPLDQDALKIPLLNLGLAEVDAVRENGDVVAQNQQEGTTTGKKKRRRKKKKKNKEHVTVGEAS</sequence>
<evidence type="ECO:0000313" key="2">
    <source>
        <dbReference type="EMBL" id="KDQ15364.1"/>
    </source>
</evidence>
<dbReference type="Proteomes" id="UP000027195">
    <property type="component" value="Unassembled WGS sequence"/>
</dbReference>
<dbReference type="InterPro" id="IPR021641">
    <property type="entry name" value="DUF3245"/>
</dbReference>
<feature type="region of interest" description="Disordered" evidence="1">
    <location>
        <begin position="57"/>
        <end position="236"/>
    </location>
</feature>
<organism evidence="2 3">
    <name type="scientific">Botryobasidium botryosum (strain FD-172 SS1)</name>
    <dbReference type="NCBI Taxonomy" id="930990"/>
    <lineage>
        <taxon>Eukaryota</taxon>
        <taxon>Fungi</taxon>
        <taxon>Dikarya</taxon>
        <taxon>Basidiomycota</taxon>
        <taxon>Agaricomycotina</taxon>
        <taxon>Agaricomycetes</taxon>
        <taxon>Cantharellales</taxon>
        <taxon>Botryobasidiaceae</taxon>
        <taxon>Botryobasidium</taxon>
    </lineage>
</organism>
<dbReference type="OrthoDB" id="3438340at2759"/>
<dbReference type="HOGENOM" id="CLU_071088_0_0_1"/>
<reference evidence="3" key="1">
    <citation type="journal article" date="2014" name="Proc. Natl. Acad. Sci. U.S.A.">
        <title>Extensive sampling of basidiomycete genomes demonstrates inadequacy of the white-rot/brown-rot paradigm for wood decay fungi.</title>
        <authorList>
            <person name="Riley R."/>
            <person name="Salamov A.A."/>
            <person name="Brown D.W."/>
            <person name="Nagy L.G."/>
            <person name="Floudas D."/>
            <person name="Held B.W."/>
            <person name="Levasseur A."/>
            <person name="Lombard V."/>
            <person name="Morin E."/>
            <person name="Otillar R."/>
            <person name="Lindquist E.A."/>
            <person name="Sun H."/>
            <person name="LaButti K.M."/>
            <person name="Schmutz J."/>
            <person name="Jabbour D."/>
            <person name="Luo H."/>
            <person name="Baker S.E."/>
            <person name="Pisabarro A.G."/>
            <person name="Walton J.D."/>
            <person name="Blanchette R.A."/>
            <person name="Henrissat B."/>
            <person name="Martin F."/>
            <person name="Cullen D."/>
            <person name="Hibbett D.S."/>
            <person name="Grigoriev I.V."/>
        </authorList>
    </citation>
    <scope>NUCLEOTIDE SEQUENCE [LARGE SCALE GENOMIC DNA]</scope>
    <source>
        <strain evidence="3">FD-172 SS1</strain>
    </source>
</reference>
<dbReference type="EMBL" id="KL198032">
    <property type="protein sequence ID" value="KDQ15364.1"/>
    <property type="molecule type" value="Genomic_DNA"/>
</dbReference>
<name>A0A067MIM9_BOTB1</name>
<dbReference type="InParanoid" id="A0A067MIM9"/>
<accession>A0A067MIM9</accession>
<evidence type="ECO:0000256" key="1">
    <source>
        <dbReference type="SAM" id="MobiDB-lite"/>
    </source>
</evidence>
<keyword evidence="3" id="KW-1185">Reference proteome</keyword>
<evidence type="ECO:0000313" key="3">
    <source>
        <dbReference type="Proteomes" id="UP000027195"/>
    </source>
</evidence>
<feature type="compositionally biased region" description="Polar residues" evidence="1">
    <location>
        <begin position="262"/>
        <end position="271"/>
    </location>
</feature>
<dbReference type="Pfam" id="PF11595">
    <property type="entry name" value="DUF3245"/>
    <property type="match status" value="1"/>
</dbReference>
<feature type="region of interest" description="Disordered" evidence="1">
    <location>
        <begin position="259"/>
        <end position="294"/>
    </location>
</feature>
<protein>
    <submittedName>
        <fullName evidence="2">Uncharacterized protein</fullName>
    </submittedName>
</protein>
<feature type="compositionally biased region" description="Basic residues" evidence="1">
    <location>
        <begin position="272"/>
        <end position="285"/>
    </location>
</feature>
<feature type="compositionally biased region" description="Low complexity" evidence="1">
    <location>
        <begin position="189"/>
        <end position="220"/>
    </location>
</feature>